<protein>
    <submittedName>
        <fullName evidence="2">Uncharacterized protein</fullName>
    </submittedName>
</protein>
<name>A0AAN7NAU6_MYCAM</name>
<accession>A0AAN7NAU6</accession>
<sequence length="116" mass="12847">MMINWSLAEGPLDGQGLSTHPGGADGLGLVQPGAERAFERNLTAARQHLKGGQQEDEARLFTVGHGKRMRHNGQELKHEKFRLDTEHRSESSTETCREQKKGSEAESLEGLEVTRL</sequence>
<dbReference type="AlphaFoldDB" id="A0AAN7NAU6"/>
<gene>
    <name evidence="2" type="ORF">QYF61_000449</name>
</gene>
<proteinExistence type="predicted"/>
<evidence type="ECO:0000313" key="2">
    <source>
        <dbReference type="EMBL" id="KAK4823289.1"/>
    </source>
</evidence>
<evidence type="ECO:0000256" key="1">
    <source>
        <dbReference type="SAM" id="MobiDB-lite"/>
    </source>
</evidence>
<dbReference type="Proteomes" id="UP001333110">
    <property type="component" value="Unassembled WGS sequence"/>
</dbReference>
<keyword evidence="3" id="KW-1185">Reference proteome</keyword>
<feature type="region of interest" description="Disordered" evidence="1">
    <location>
        <begin position="67"/>
        <end position="116"/>
    </location>
</feature>
<feature type="region of interest" description="Disordered" evidence="1">
    <location>
        <begin position="1"/>
        <end position="30"/>
    </location>
</feature>
<feature type="compositionally biased region" description="Basic and acidic residues" evidence="1">
    <location>
        <begin position="72"/>
        <end position="104"/>
    </location>
</feature>
<reference evidence="2 3" key="1">
    <citation type="journal article" date="2023" name="J. Hered.">
        <title>Chromosome-level genome of the wood stork (Mycteria americana) provides insight into avian chromosome evolution.</title>
        <authorList>
            <person name="Flamio R. Jr."/>
            <person name="Ramstad K.M."/>
        </authorList>
    </citation>
    <scope>NUCLEOTIDE SEQUENCE [LARGE SCALE GENOMIC DNA]</scope>
    <source>
        <strain evidence="2">JAX WOST 10</strain>
    </source>
</reference>
<comment type="caution">
    <text evidence="2">The sequence shown here is derived from an EMBL/GenBank/DDBJ whole genome shotgun (WGS) entry which is preliminary data.</text>
</comment>
<organism evidence="2 3">
    <name type="scientific">Mycteria americana</name>
    <name type="common">Wood stork</name>
    <dbReference type="NCBI Taxonomy" id="33587"/>
    <lineage>
        <taxon>Eukaryota</taxon>
        <taxon>Metazoa</taxon>
        <taxon>Chordata</taxon>
        <taxon>Craniata</taxon>
        <taxon>Vertebrata</taxon>
        <taxon>Euteleostomi</taxon>
        <taxon>Archelosauria</taxon>
        <taxon>Archosauria</taxon>
        <taxon>Dinosauria</taxon>
        <taxon>Saurischia</taxon>
        <taxon>Theropoda</taxon>
        <taxon>Coelurosauria</taxon>
        <taxon>Aves</taxon>
        <taxon>Neognathae</taxon>
        <taxon>Neoaves</taxon>
        <taxon>Aequornithes</taxon>
        <taxon>Ciconiiformes</taxon>
        <taxon>Ciconiidae</taxon>
        <taxon>Mycteria</taxon>
    </lineage>
</organism>
<dbReference type="EMBL" id="JAUNZN010000003">
    <property type="protein sequence ID" value="KAK4823289.1"/>
    <property type="molecule type" value="Genomic_DNA"/>
</dbReference>
<evidence type="ECO:0000313" key="3">
    <source>
        <dbReference type="Proteomes" id="UP001333110"/>
    </source>
</evidence>